<dbReference type="Pfam" id="PF01066">
    <property type="entry name" value="CDP-OH_P_transf"/>
    <property type="match status" value="1"/>
</dbReference>
<evidence type="ECO:0000256" key="1">
    <source>
        <dbReference type="SAM" id="MobiDB-lite"/>
    </source>
</evidence>
<accession>A0A916WVJ6</accession>
<evidence type="ECO:0000256" key="2">
    <source>
        <dbReference type="SAM" id="Phobius"/>
    </source>
</evidence>
<evidence type="ECO:0000313" key="3">
    <source>
        <dbReference type="EMBL" id="GGB33359.1"/>
    </source>
</evidence>
<reference evidence="3" key="2">
    <citation type="submission" date="2020-09" db="EMBL/GenBank/DDBJ databases">
        <authorList>
            <person name="Sun Q."/>
            <person name="Zhou Y."/>
        </authorList>
    </citation>
    <scope>NUCLEOTIDE SEQUENCE</scope>
    <source>
        <strain evidence="3">CGMCC 1.15085</strain>
    </source>
</reference>
<organism evidence="3 4">
    <name type="scientific">Flexivirga endophytica</name>
    <dbReference type="NCBI Taxonomy" id="1849103"/>
    <lineage>
        <taxon>Bacteria</taxon>
        <taxon>Bacillati</taxon>
        <taxon>Actinomycetota</taxon>
        <taxon>Actinomycetes</taxon>
        <taxon>Micrococcales</taxon>
        <taxon>Dermacoccaceae</taxon>
        <taxon>Flexivirga</taxon>
    </lineage>
</organism>
<dbReference type="AlphaFoldDB" id="A0A916WVJ6"/>
<keyword evidence="2" id="KW-0812">Transmembrane</keyword>
<dbReference type="Proteomes" id="UP000636793">
    <property type="component" value="Unassembled WGS sequence"/>
</dbReference>
<name>A0A916WVJ6_9MICO</name>
<proteinExistence type="predicted"/>
<keyword evidence="3" id="KW-0808">Transferase</keyword>
<sequence length="270" mass="29478">MATTKPTIEELRERSQPMSVRGRQNAEHWSGEYLRHGSLYLTRQLVPTRMTPNGVTGLMILSGWCIALSLLVPGVLGALLAVFFGQLQMYLDCVDGELARWRQKFSPAGVFLDKVAHYTTEGFVGLAFGLRAAGVFGGQTGSTDTWKFAFLGAVLMSGIMLNKALNDFVHVARAFSGVDRLPDTAEAKAVPRRGLVGILRGAARFLPFHRIFHSVELSLLALVLSIVGLITGNDVDVFRVTVWVLAPVVWTVVLGHFVSIMASPRVKAAR</sequence>
<reference evidence="3" key="1">
    <citation type="journal article" date="2014" name="Int. J. Syst. Evol. Microbiol.">
        <title>Complete genome sequence of Corynebacterium casei LMG S-19264T (=DSM 44701T), isolated from a smear-ripened cheese.</title>
        <authorList>
            <consortium name="US DOE Joint Genome Institute (JGI-PGF)"/>
            <person name="Walter F."/>
            <person name="Albersmeier A."/>
            <person name="Kalinowski J."/>
            <person name="Ruckert C."/>
        </authorList>
    </citation>
    <scope>NUCLEOTIDE SEQUENCE</scope>
    <source>
        <strain evidence="3">CGMCC 1.15085</strain>
    </source>
</reference>
<keyword evidence="2" id="KW-1133">Transmembrane helix</keyword>
<protein>
    <submittedName>
        <fullName evidence="3">Transferase</fullName>
    </submittedName>
</protein>
<dbReference type="Gene3D" id="1.20.120.1760">
    <property type="match status" value="1"/>
</dbReference>
<dbReference type="GO" id="GO:0008654">
    <property type="term" value="P:phospholipid biosynthetic process"/>
    <property type="evidence" value="ECO:0007669"/>
    <property type="project" value="InterPro"/>
</dbReference>
<feature type="transmembrane region" description="Helical" evidence="2">
    <location>
        <begin position="242"/>
        <end position="262"/>
    </location>
</feature>
<feature type="transmembrane region" description="Helical" evidence="2">
    <location>
        <begin position="58"/>
        <end position="84"/>
    </location>
</feature>
<evidence type="ECO:0000313" key="4">
    <source>
        <dbReference type="Proteomes" id="UP000636793"/>
    </source>
</evidence>
<dbReference type="EMBL" id="BMHI01000004">
    <property type="protein sequence ID" value="GGB33359.1"/>
    <property type="molecule type" value="Genomic_DNA"/>
</dbReference>
<dbReference type="InterPro" id="IPR043130">
    <property type="entry name" value="CDP-OH_PTrfase_TM_dom"/>
</dbReference>
<feature type="region of interest" description="Disordered" evidence="1">
    <location>
        <begin position="1"/>
        <end position="21"/>
    </location>
</feature>
<dbReference type="GO" id="GO:0016020">
    <property type="term" value="C:membrane"/>
    <property type="evidence" value="ECO:0007669"/>
    <property type="project" value="InterPro"/>
</dbReference>
<dbReference type="GO" id="GO:0016780">
    <property type="term" value="F:phosphotransferase activity, for other substituted phosphate groups"/>
    <property type="evidence" value="ECO:0007669"/>
    <property type="project" value="InterPro"/>
</dbReference>
<comment type="caution">
    <text evidence="3">The sequence shown here is derived from an EMBL/GenBank/DDBJ whole genome shotgun (WGS) entry which is preliminary data.</text>
</comment>
<keyword evidence="2" id="KW-0472">Membrane</keyword>
<dbReference type="RefSeq" id="WP_188837371.1">
    <property type="nucleotide sequence ID" value="NZ_BMHI01000004.1"/>
</dbReference>
<dbReference type="InterPro" id="IPR000462">
    <property type="entry name" value="CDP-OH_P_trans"/>
</dbReference>
<feature type="transmembrane region" description="Helical" evidence="2">
    <location>
        <begin position="211"/>
        <end position="230"/>
    </location>
</feature>
<gene>
    <name evidence="3" type="ORF">GCM10011492_24940</name>
</gene>
<keyword evidence="4" id="KW-1185">Reference proteome</keyword>